<name>A0A8U0TJJ0_SALNM</name>
<keyword evidence="4" id="KW-0729">SH3-binding</keyword>
<dbReference type="AlphaFoldDB" id="A0A8U0TJJ0"/>
<evidence type="ECO:0000256" key="6">
    <source>
        <dbReference type="ARBA" id="ARBA00033024"/>
    </source>
</evidence>
<dbReference type="InterPro" id="IPR040335">
    <property type="entry name" value="MVB12A"/>
</dbReference>
<proteinExistence type="predicted"/>
<dbReference type="GO" id="GO:0046755">
    <property type="term" value="P:viral budding"/>
    <property type="evidence" value="ECO:0007669"/>
    <property type="project" value="TreeGrafter"/>
</dbReference>
<sequence>MPPGRKLSHRHSNLQLNDTLDKVVDSSNIYGISAIDGVPFTLHPKFKTQTNGTTPTNTLNNIRIKSVQDIENEYNYTFTVEENAAKRTRPLTPGSTS</sequence>
<evidence type="ECO:0000256" key="4">
    <source>
        <dbReference type="ARBA" id="ARBA00023036"/>
    </source>
</evidence>
<keyword evidence="8" id="KW-1185">Reference proteome</keyword>
<dbReference type="InterPro" id="IPR023340">
    <property type="entry name" value="UMA"/>
</dbReference>
<protein>
    <recommendedName>
        <fullName evidence="2">Multivesicular body subunit 12A</fullName>
    </recommendedName>
    <alternativeName>
        <fullName evidence="6">ESCRT-I complex subunit MVB12A</fullName>
    </alternativeName>
    <alternativeName>
        <fullName evidence="5">Protein FAM125A</fullName>
    </alternativeName>
</protein>
<evidence type="ECO:0000256" key="5">
    <source>
        <dbReference type="ARBA" id="ARBA00033002"/>
    </source>
</evidence>
<dbReference type="GO" id="GO:0005829">
    <property type="term" value="C:cytosol"/>
    <property type="evidence" value="ECO:0007669"/>
    <property type="project" value="TreeGrafter"/>
</dbReference>
<dbReference type="Proteomes" id="UP000808372">
    <property type="component" value="Chromosome 2"/>
</dbReference>
<gene>
    <name evidence="9" type="primary">LOC120019732</name>
</gene>
<dbReference type="KEGG" id="snh:120019732"/>
<evidence type="ECO:0000259" key="7">
    <source>
        <dbReference type="PROSITE" id="PS51497"/>
    </source>
</evidence>
<dbReference type="InterPro" id="IPR018798">
    <property type="entry name" value="MVB12A/B"/>
</dbReference>
<evidence type="ECO:0000256" key="2">
    <source>
        <dbReference type="ARBA" id="ARBA00017653"/>
    </source>
</evidence>
<accession>A0A8U0TJJ0</accession>
<dbReference type="GO" id="GO:0042058">
    <property type="term" value="P:regulation of epidermal growth factor receptor signaling pathway"/>
    <property type="evidence" value="ECO:0007669"/>
    <property type="project" value="TreeGrafter"/>
</dbReference>
<dbReference type="RefSeq" id="XP_038819084.1">
    <property type="nucleotide sequence ID" value="XM_038963156.1"/>
</dbReference>
<dbReference type="GeneID" id="120019732"/>
<dbReference type="GO" id="GO:0017124">
    <property type="term" value="F:SH3 domain binding"/>
    <property type="evidence" value="ECO:0007669"/>
    <property type="project" value="UniProtKB-KW"/>
</dbReference>
<dbReference type="GO" id="GO:0032510">
    <property type="term" value="P:endosome to lysosome transport via multivesicular body sorting pathway"/>
    <property type="evidence" value="ECO:0007669"/>
    <property type="project" value="TreeGrafter"/>
</dbReference>
<evidence type="ECO:0000313" key="9">
    <source>
        <dbReference type="RefSeq" id="XP_038819084.1"/>
    </source>
</evidence>
<keyword evidence="3" id="KW-0963">Cytoplasm</keyword>
<reference evidence="9" key="1">
    <citation type="submission" date="2025-08" db="UniProtKB">
        <authorList>
            <consortium name="RefSeq"/>
        </authorList>
    </citation>
    <scope>IDENTIFICATION</scope>
    <source>
        <tissue evidence="9">White muscle</tissue>
    </source>
</reference>
<dbReference type="GO" id="GO:0000813">
    <property type="term" value="C:ESCRT I complex"/>
    <property type="evidence" value="ECO:0007669"/>
    <property type="project" value="InterPro"/>
</dbReference>
<dbReference type="Pfam" id="PF10240">
    <property type="entry name" value="DUF2464"/>
    <property type="match status" value="1"/>
</dbReference>
<evidence type="ECO:0000256" key="1">
    <source>
        <dbReference type="ARBA" id="ARBA00004496"/>
    </source>
</evidence>
<dbReference type="PANTHER" id="PTHR31612">
    <property type="entry name" value="MULTIVESICULAR BODY SUBUNIT 12A"/>
    <property type="match status" value="1"/>
</dbReference>
<dbReference type="GO" id="GO:0032801">
    <property type="term" value="P:receptor catabolic process"/>
    <property type="evidence" value="ECO:0007669"/>
    <property type="project" value="TreeGrafter"/>
</dbReference>
<comment type="subcellular location">
    <subcellularLocation>
        <location evidence="1">Cytoplasm</location>
    </subcellularLocation>
</comment>
<evidence type="ECO:0000256" key="3">
    <source>
        <dbReference type="ARBA" id="ARBA00022490"/>
    </source>
</evidence>
<dbReference type="GO" id="GO:0019075">
    <property type="term" value="P:virus maturation"/>
    <property type="evidence" value="ECO:0007669"/>
    <property type="project" value="TreeGrafter"/>
</dbReference>
<organism evidence="8 9">
    <name type="scientific">Salvelinus namaycush</name>
    <name type="common">Lake trout</name>
    <name type="synonym">Salmo namaycush</name>
    <dbReference type="NCBI Taxonomy" id="8040"/>
    <lineage>
        <taxon>Eukaryota</taxon>
        <taxon>Metazoa</taxon>
        <taxon>Chordata</taxon>
        <taxon>Craniata</taxon>
        <taxon>Vertebrata</taxon>
        <taxon>Euteleostomi</taxon>
        <taxon>Actinopterygii</taxon>
        <taxon>Neopterygii</taxon>
        <taxon>Teleostei</taxon>
        <taxon>Protacanthopterygii</taxon>
        <taxon>Salmoniformes</taxon>
        <taxon>Salmonidae</taxon>
        <taxon>Salmoninae</taxon>
        <taxon>Salvelinus</taxon>
    </lineage>
</organism>
<evidence type="ECO:0000313" key="8">
    <source>
        <dbReference type="Proteomes" id="UP000808372"/>
    </source>
</evidence>
<feature type="domain" description="UMA" evidence="7">
    <location>
        <begin position="35"/>
        <end position="85"/>
    </location>
</feature>
<dbReference type="PANTHER" id="PTHR31612:SF2">
    <property type="entry name" value="MULTIVESICULAR BODY SUBUNIT 12A"/>
    <property type="match status" value="1"/>
</dbReference>
<dbReference type="PROSITE" id="PS51497">
    <property type="entry name" value="UMA"/>
    <property type="match status" value="1"/>
</dbReference>